<dbReference type="PANTHER" id="PTHR48080">
    <property type="entry name" value="D-GALACTONATE DEHYDRATASE-RELATED"/>
    <property type="match status" value="1"/>
</dbReference>
<accession>A0A6L6IQV5</accession>
<feature type="domain" description="Mandelate racemase/muconate lactonizing enzyme C-terminal" evidence="4">
    <location>
        <begin position="157"/>
        <end position="253"/>
    </location>
</feature>
<name>A0A6L6IQV5_9RHOB</name>
<dbReference type="PANTHER" id="PTHR48080:SF4">
    <property type="entry name" value="GLUCARATE DEHYDRATASE"/>
    <property type="match status" value="1"/>
</dbReference>
<comment type="caution">
    <text evidence="5">The sequence shown here is derived from an EMBL/GenBank/DDBJ whole genome shotgun (WGS) entry which is preliminary data.</text>
</comment>
<dbReference type="InterPro" id="IPR029065">
    <property type="entry name" value="Enolase_C-like"/>
</dbReference>
<dbReference type="Pfam" id="PF13378">
    <property type="entry name" value="MR_MLE_C"/>
    <property type="match status" value="1"/>
</dbReference>
<dbReference type="SMART" id="SM00922">
    <property type="entry name" value="MR_MLE"/>
    <property type="match status" value="1"/>
</dbReference>
<dbReference type="InterPro" id="IPR036849">
    <property type="entry name" value="Enolase-like_C_sf"/>
</dbReference>
<dbReference type="GO" id="GO:0008872">
    <property type="term" value="F:glucarate dehydratase activity"/>
    <property type="evidence" value="ECO:0007669"/>
    <property type="project" value="UniProtKB-EC"/>
</dbReference>
<evidence type="ECO:0000313" key="6">
    <source>
        <dbReference type="Proteomes" id="UP000478740"/>
    </source>
</evidence>
<reference evidence="5 6" key="1">
    <citation type="submission" date="2019-11" db="EMBL/GenBank/DDBJ databases">
        <authorList>
            <person name="Dong K."/>
        </authorList>
    </citation>
    <scope>NUCLEOTIDE SEQUENCE [LARGE SCALE GENOMIC DNA]</scope>
    <source>
        <strain evidence="5 6">DK608</strain>
    </source>
</reference>
<sequence length="400" mass="44510">MKIKAIRATPVNLVLEAPYVWVFGELPGFSTTIVEVETEDGLVGWGEAPTPFAAAVITDQLAPKLIGRDPFDIAGAEFACVPFWRGVQSINDPLRITAFGAIETALWDIRGKAWNMPLYQVLGGAVRKDIPFTDYFSLRAQGPLLPDGRSVRGERTPEEVLDYCIHLNQTFGTTYFEGKFSTEDPRVSLRMLELIRGHFGDDVMLRIDSNQAYSLATARRLARPLEELGVRNWEDPVTTLEEMAELRRHCSIPFSTHNADIARAMSLRVPDAICGNPTVVGGIGRLIRFVGACEHAGIDFWCYSGDSGIGSAVYLHLCAALGWIREPNQSLFRMQAFDVIEEGPFVPRNNVVRVPEGPGLGVTLSQDKLAWCHRHFVENGPMNKYHDPELPGTYRRLPLN</sequence>
<evidence type="ECO:0000313" key="5">
    <source>
        <dbReference type="EMBL" id="MTH62855.1"/>
    </source>
</evidence>
<dbReference type="CDD" id="cd03316">
    <property type="entry name" value="MR_like"/>
    <property type="match status" value="1"/>
</dbReference>
<evidence type="ECO:0000256" key="2">
    <source>
        <dbReference type="ARBA" id="ARBA00005183"/>
    </source>
</evidence>
<dbReference type="EMBL" id="WMII01000001">
    <property type="protein sequence ID" value="MTH62855.1"/>
    <property type="molecule type" value="Genomic_DNA"/>
</dbReference>
<dbReference type="Proteomes" id="UP000478740">
    <property type="component" value="Unassembled WGS sequence"/>
</dbReference>
<keyword evidence="6" id="KW-1185">Reference proteome</keyword>
<dbReference type="SUPFAM" id="SSF51604">
    <property type="entry name" value="Enolase C-terminal domain-like"/>
    <property type="match status" value="1"/>
</dbReference>
<dbReference type="InterPro" id="IPR013342">
    <property type="entry name" value="Mandelate_racemase_C"/>
</dbReference>
<dbReference type="InterPro" id="IPR013341">
    <property type="entry name" value="Mandelate_racemase_N_dom"/>
</dbReference>
<dbReference type="Gene3D" id="3.20.20.120">
    <property type="entry name" value="Enolase-like C-terminal domain"/>
    <property type="match status" value="1"/>
</dbReference>
<dbReference type="InterPro" id="IPR034593">
    <property type="entry name" value="DgoD-like"/>
</dbReference>
<proteinExistence type="predicted"/>
<dbReference type="Gene3D" id="3.30.390.10">
    <property type="entry name" value="Enolase-like, N-terminal domain"/>
    <property type="match status" value="1"/>
</dbReference>
<evidence type="ECO:0000259" key="4">
    <source>
        <dbReference type="SMART" id="SM00922"/>
    </source>
</evidence>
<evidence type="ECO:0000256" key="1">
    <source>
        <dbReference type="ARBA" id="ARBA00001426"/>
    </source>
</evidence>
<dbReference type="RefSeq" id="WP_155042797.1">
    <property type="nucleotide sequence ID" value="NZ_WMIH01000001.1"/>
</dbReference>
<comment type="pathway">
    <text evidence="2">Carbohydrate acid metabolism; D-glucarate degradation; 2,5-dioxopentanoate from D-glucarate: step 1/2.</text>
</comment>
<dbReference type="Pfam" id="PF02746">
    <property type="entry name" value="MR_MLE_N"/>
    <property type="match status" value="1"/>
</dbReference>
<dbReference type="EC" id="4.2.1.40" evidence="3"/>
<gene>
    <name evidence="5" type="ORF">GL284_01065</name>
</gene>
<dbReference type="InterPro" id="IPR029017">
    <property type="entry name" value="Enolase-like_N"/>
</dbReference>
<comment type="catalytic activity">
    <reaction evidence="1">
        <text>D-glucarate = 5-dehydro-4-deoxy-D-glucarate + H2O</text>
        <dbReference type="Rhea" id="RHEA:14573"/>
        <dbReference type="ChEBI" id="CHEBI:15377"/>
        <dbReference type="ChEBI" id="CHEBI:30612"/>
        <dbReference type="ChEBI" id="CHEBI:42819"/>
        <dbReference type="EC" id="4.2.1.40"/>
    </reaction>
</comment>
<dbReference type="SUPFAM" id="SSF54826">
    <property type="entry name" value="Enolase N-terminal domain-like"/>
    <property type="match status" value="1"/>
</dbReference>
<protein>
    <recommendedName>
        <fullName evidence="3">glucarate dehydratase</fullName>
        <ecNumber evidence="3">4.2.1.40</ecNumber>
    </recommendedName>
</protein>
<organism evidence="5 6">
    <name type="scientific">Paracoccus shanxieyensis</name>
    <dbReference type="NCBI Taxonomy" id="2675752"/>
    <lineage>
        <taxon>Bacteria</taxon>
        <taxon>Pseudomonadati</taxon>
        <taxon>Pseudomonadota</taxon>
        <taxon>Alphaproteobacteria</taxon>
        <taxon>Rhodobacterales</taxon>
        <taxon>Paracoccaceae</taxon>
        <taxon>Paracoccus</taxon>
    </lineage>
</organism>
<evidence type="ECO:0000256" key="3">
    <source>
        <dbReference type="ARBA" id="ARBA00011973"/>
    </source>
</evidence>
<dbReference type="AlphaFoldDB" id="A0A6L6IQV5"/>